<dbReference type="EMBL" id="MGEK01000033">
    <property type="protein sequence ID" value="OGL81149.1"/>
    <property type="molecule type" value="Genomic_DNA"/>
</dbReference>
<evidence type="ECO:0000313" key="2">
    <source>
        <dbReference type="Proteomes" id="UP000176846"/>
    </source>
</evidence>
<dbReference type="Proteomes" id="UP000176846">
    <property type="component" value="Unassembled WGS sequence"/>
</dbReference>
<dbReference type="AlphaFoldDB" id="A0A1F7USB9"/>
<sequence>MISDQLVDEYLDAVAPAWCAMDFLTFAETIDVFLYDPLIALEWTELHTLPMLDTVAVKRLDSRTVAQLLHDSPSVIRCLMHYDILMAKCARLGTAAYLRIFDFYQDVLQALCKEDVFAKRFRNIIHAAEQVRGMVGRLRPSSPTVARALGRLANACYNLSYGLYSDMNPQLVYDNLGPYVRPDGRLFVLKIFHNLKPVELWPETASLPVGAIDVGVLLEGVTLKVDAATHAIYEGDQVNGLRGWWCEADGKALPLEAIDDVRQRLEATAVAVYEQVKQFNFEKKKEFYCFQKAWGYKKLYDVLDLDWRPPPAVLAAARGKSLFTNWNIPEDKKQAVTLLCQVFDPRREVPAEAFKGETD</sequence>
<gene>
    <name evidence="1" type="ORF">A2936_00935</name>
</gene>
<reference evidence="1 2" key="1">
    <citation type="journal article" date="2016" name="Nat. Commun.">
        <title>Thousands of microbial genomes shed light on interconnected biogeochemical processes in an aquifer system.</title>
        <authorList>
            <person name="Anantharaman K."/>
            <person name="Brown C.T."/>
            <person name="Hug L.A."/>
            <person name="Sharon I."/>
            <person name="Castelle C.J."/>
            <person name="Probst A.J."/>
            <person name="Thomas B.C."/>
            <person name="Singh A."/>
            <person name="Wilkins M.J."/>
            <person name="Karaoz U."/>
            <person name="Brodie E.L."/>
            <person name="Williams K.H."/>
            <person name="Hubbard S.S."/>
            <person name="Banfield J.F."/>
        </authorList>
    </citation>
    <scope>NUCLEOTIDE SEQUENCE [LARGE SCALE GENOMIC DNA]</scope>
</reference>
<organism evidence="1 2">
    <name type="scientific">Candidatus Uhrbacteria bacterium RIFCSPLOWO2_01_FULL_47_25</name>
    <dbReference type="NCBI Taxonomy" id="1802402"/>
    <lineage>
        <taxon>Bacteria</taxon>
        <taxon>Candidatus Uhriibacteriota</taxon>
    </lineage>
</organism>
<proteinExistence type="predicted"/>
<evidence type="ECO:0000313" key="1">
    <source>
        <dbReference type="EMBL" id="OGL81149.1"/>
    </source>
</evidence>
<protein>
    <submittedName>
        <fullName evidence="1">Uncharacterized protein</fullName>
    </submittedName>
</protein>
<accession>A0A1F7USB9</accession>
<name>A0A1F7USB9_9BACT</name>
<comment type="caution">
    <text evidence="1">The sequence shown here is derived from an EMBL/GenBank/DDBJ whole genome shotgun (WGS) entry which is preliminary data.</text>
</comment>